<feature type="domain" description="Putative auto-transporter adhesin head GIN" evidence="1">
    <location>
        <begin position="37"/>
        <end position="218"/>
    </location>
</feature>
<evidence type="ECO:0000313" key="2">
    <source>
        <dbReference type="EMBL" id="UUV20379.1"/>
    </source>
</evidence>
<organism evidence="2 3">
    <name type="scientific">Paenimyroides aestuarii</name>
    <dbReference type="NCBI Taxonomy" id="2968490"/>
    <lineage>
        <taxon>Bacteria</taxon>
        <taxon>Pseudomonadati</taxon>
        <taxon>Bacteroidota</taxon>
        <taxon>Flavobacteriia</taxon>
        <taxon>Flavobacteriales</taxon>
        <taxon>Flavobacteriaceae</taxon>
        <taxon>Paenimyroides</taxon>
    </lineage>
</organism>
<accession>A0ABY5NP96</accession>
<dbReference type="PANTHER" id="PTHR39200:SF1">
    <property type="entry name" value="AUTO-TRANSPORTER ADHESIN HEAD GIN DOMAIN-CONTAINING PROTEIN-RELATED"/>
    <property type="match status" value="1"/>
</dbReference>
<proteinExistence type="predicted"/>
<dbReference type="EMBL" id="CP102382">
    <property type="protein sequence ID" value="UUV20379.1"/>
    <property type="molecule type" value="Genomic_DNA"/>
</dbReference>
<keyword evidence="3" id="KW-1185">Reference proteome</keyword>
<sequence length="237" mass="25271">MKKQVIIVFLSVCLWSCSKKIGLSGEIINQKKQLVSYESVVNNSSASIELDTSVAPNELLVTGDKSLVENLLIENKGSLLSISNKESISYQGEKAPLIIKMNNPHLQKMVIAGSGSIATNNITLTNDIEFHISGAGEVNVKLFNNNTAVFVTGAGDIRLRGVSNELKANMSGAGNLIAEDLTNKLSDIEISGAGNAKVNSSEEINIKISGVGNLDYKNHKGLKIKQKVSGIGSVNPY</sequence>
<dbReference type="Pfam" id="PF10988">
    <property type="entry name" value="DUF2807"/>
    <property type="match status" value="1"/>
</dbReference>
<dbReference type="Gene3D" id="2.160.20.120">
    <property type="match status" value="1"/>
</dbReference>
<dbReference type="Proteomes" id="UP001317001">
    <property type="component" value="Chromosome"/>
</dbReference>
<gene>
    <name evidence="2" type="ORF">NPX36_08355</name>
</gene>
<dbReference type="RefSeq" id="WP_257498280.1">
    <property type="nucleotide sequence ID" value="NZ_CP102382.1"/>
</dbReference>
<dbReference type="PANTHER" id="PTHR39200">
    <property type="entry name" value="HYPOTHETICAL EXPORTED PROTEIN"/>
    <property type="match status" value="1"/>
</dbReference>
<reference evidence="2 3" key="1">
    <citation type="submission" date="2022-08" db="EMBL/GenBank/DDBJ databases">
        <title>Myroides zhujiangensis sp. nov., a novel bacterium isolated from sediment in the Pearl River Estuary.</title>
        <authorList>
            <person name="Cui L."/>
        </authorList>
    </citation>
    <scope>NUCLEOTIDE SEQUENCE [LARGE SCALE GENOMIC DNA]</scope>
    <source>
        <strain evidence="2 3">SCSIO 72103</strain>
    </source>
</reference>
<evidence type="ECO:0000313" key="3">
    <source>
        <dbReference type="Proteomes" id="UP001317001"/>
    </source>
</evidence>
<protein>
    <submittedName>
        <fullName evidence="2">DUF2807 domain-containing protein</fullName>
    </submittedName>
</protein>
<dbReference type="InterPro" id="IPR021255">
    <property type="entry name" value="DUF2807"/>
</dbReference>
<name>A0ABY5NP96_9FLAO</name>
<evidence type="ECO:0000259" key="1">
    <source>
        <dbReference type="Pfam" id="PF10988"/>
    </source>
</evidence>